<dbReference type="Proteomes" id="UP000276901">
    <property type="component" value="Unassembled WGS sequence"/>
</dbReference>
<dbReference type="GO" id="GO:0009986">
    <property type="term" value="C:cell surface"/>
    <property type="evidence" value="ECO:0007669"/>
    <property type="project" value="UniProtKB-SubCell"/>
</dbReference>
<dbReference type="Proteomes" id="UP000502287">
    <property type="component" value="Chromosome"/>
</dbReference>
<name>A0AAE6X536_9PAST</name>
<dbReference type="RefSeq" id="WP_123957034.1">
    <property type="nucleotide sequence ID" value="NZ_CP015029.1"/>
</dbReference>
<evidence type="ECO:0000313" key="15">
    <source>
        <dbReference type="EMBL" id="RPE93890.1"/>
    </source>
</evidence>
<accession>A0AAE6X536</accession>
<comment type="subcellular location">
    <subcellularLocation>
        <location evidence="2">Cell outer membrane</location>
        <topology evidence="2">Lipid-anchor</topology>
    </subcellularLocation>
    <subcellularLocation>
        <location evidence="1">Cell surface</location>
    </subcellularLocation>
</comment>
<sequence length="572" mass="62342">MKYAVKTTLAVVISSMLAACGGTKGSFGVDDVEVEKPGVTKGSSKDISTTPRVKAEEAEGIMRPALGYEVKIPVRNRHPKNKDVHVSLNTESIVALNQNNNDVPHLDEVKKSSDNAVVIYTHTNTGKASAERNTEYVKSGYVANIGWTDRRFREGIFKVGPYGYVYYHGTNPSTAVPATLKATYQGTWDFVTDAKDGRNFDGSGFNPGIYRPGDFAGASSFDDRVHNQKDGNKIGHTSEFDVDFGTKKLSGKLYKHTEVNNNNPEQAHLLRYTISADIVGNRFKGKAIANDKNNEAFKQDSNYLEGGFYGPNSEELAGKFLANDYSLFAVFAGKRAKTEGEKVEKQYDAVYIPLDNFKANDLNTFGNIDKLIIDGKEYDIATNKDTFVSYKTDKKDGTKIVICCSNLDYVKFGNIGVNNQANYFLQGERTATKEMPTSGEVNYKGTWEGYISDSAVWSTSAGNQNGGSRAEFEVDFGSKKIAGKLTAEERINPTFIIHGSLDGNGFNGKASTGKDGFNLDPAATNSSRIVHIQNVDVKGGFFGKDASELGGSFHSEASKVGVVFGAKRQANE</sequence>
<feature type="domain" description="Transferrin-binding protein B N-lobe handle" evidence="13">
    <location>
        <begin position="44"/>
        <end position="173"/>
    </location>
</feature>
<dbReference type="InterPro" id="IPR035316">
    <property type="entry name" value="TbpB_C-lobe"/>
</dbReference>
<keyword evidence="3 10" id="KW-0732">Signal</keyword>
<keyword evidence="5" id="KW-0472">Membrane</keyword>
<evidence type="ECO:0000256" key="4">
    <source>
        <dbReference type="ARBA" id="ARBA00023026"/>
    </source>
</evidence>
<dbReference type="PROSITE" id="PS51257">
    <property type="entry name" value="PROKAR_LIPOPROTEIN"/>
    <property type="match status" value="1"/>
</dbReference>
<evidence type="ECO:0000256" key="1">
    <source>
        <dbReference type="ARBA" id="ARBA00004241"/>
    </source>
</evidence>
<feature type="signal peptide" evidence="10">
    <location>
        <begin position="1"/>
        <end position="18"/>
    </location>
</feature>
<keyword evidence="8" id="KW-0449">Lipoprotein</keyword>
<dbReference type="Pfam" id="PF17483">
    <property type="entry name" value="TbpB_C"/>
    <property type="match status" value="1"/>
</dbReference>
<dbReference type="InterPro" id="IPR011250">
    <property type="entry name" value="OMP/PagP_B-barrel"/>
</dbReference>
<feature type="domain" description="Transferrin-binding protein B C-lobe/N-lobe beta-barrel" evidence="11">
    <location>
        <begin position="176"/>
        <end position="335"/>
    </location>
</feature>
<dbReference type="Pfam" id="PF01298">
    <property type="entry name" value="TbpB_B_D"/>
    <property type="match status" value="2"/>
</dbReference>
<evidence type="ECO:0000313" key="14">
    <source>
        <dbReference type="EMBL" id="QIM64341.1"/>
    </source>
</evidence>
<dbReference type="Gene3D" id="2.40.128.250">
    <property type="match status" value="1"/>
</dbReference>
<dbReference type="InterPro" id="IPR038197">
    <property type="entry name" value="TbpB_C-lobe_sf"/>
</dbReference>
<reference evidence="14 17" key="1">
    <citation type="submission" date="2016-03" db="EMBL/GenBank/DDBJ databases">
        <authorList>
            <person name="Hansen M.J."/>
            <person name="Bojesen A.M."/>
            <person name="Planet P."/>
        </authorList>
    </citation>
    <scope>NUCLEOTIDE SEQUENCE [LARGE SCALE GENOMIC DNA]</scope>
    <source>
        <strain evidence="14 17">HPA 21</strain>
    </source>
</reference>
<keyword evidence="7" id="KW-0998">Cell outer membrane</keyword>
<feature type="chain" id="PRO_5042218007" description="Transferrin-binding protein B" evidence="10">
    <location>
        <begin position="19"/>
        <end position="572"/>
    </location>
</feature>
<dbReference type="EMBL" id="RKQT01000002">
    <property type="protein sequence ID" value="RPE93890.1"/>
    <property type="molecule type" value="Genomic_DNA"/>
</dbReference>
<dbReference type="SUPFAM" id="SSF56925">
    <property type="entry name" value="OMPA-like"/>
    <property type="match status" value="2"/>
</dbReference>
<dbReference type="AlphaFoldDB" id="A0AAE6X536"/>
<evidence type="ECO:0000313" key="16">
    <source>
        <dbReference type="Proteomes" id="UP000276901"/>
    </source>
</evidence>
<dbReference type="EMBL" id="CP015029">
    <property type="protein sequence ID" value="QIM64341.1"/>
    <property type="molecule type" value="Genomic_DNA"/>
</dbReference>
<proteinExistence type="predicted"/>
<dbReference type="Gene3D" id="2.40.128.240">
    <property type="match status" value="1"/>
</dbReference>
<organism evidence="14 17">
    <name type="scientific">Frederiksenia canicola</name>
    <dbReference type="NCBI Taxonomy" id="123824"/>
    <lineage>
        <taxon>Bacteria</taxon>
        <taxon>Pseudomonadati</taxon>
        <taxon>Pseudomonadota</taxon>
        <taxon>Gammaproteobacteria</taxon>
        <taxon>Pasteurellales</taxon>
        <taxon>Pasteurellaceae</taxon>
        <taxon>Frederiksenia</taxon>
    </lineage>
</organism>
<dbReference type="InterPro" id="IPR001677">
    <property type="entry name" value="TbpB_B_D"/>
</dbReference>
<evidence type="ECO:0000256" key="3">
    <source>
        <dbReference type="ARBA" id="ARBA00022729"/>
    </source>
</evidence>
<dbReference type="Gene3D" id="2.40.160.90">
    <property type="match status" value="2"/>
</dbReference>
<dbReference type="Pfam" id="PF17484">
    <property type="entry name" value="TbpB_A"/>
    <property type="match status" value="1"/>
</dbReference>
<keyword evidence="4" id="KW-0843">Virulence</keyword>
<evidence type="ECO:0000256" key="7">
    <source>
        <dbReference type="ARBA" id="ARBA00023237"/>
    </source>
</evidence>
<evidence type="ECO:0000256" key="10">
    <source>
        <dbReference type="SAM" id="SignalP"/>
    </source>
</evidence>
<evidence type="ECO:0000256" key="2">
    <source>
        <dbReference type="ARBA" id="ARBA00004459"/>
    </source>
</evidence>
<evidence type="ECO:0000259" key="12">
    <source>
        <dbReference type="Pfam" id="PF17483"/>
    </source>
</evidence>
<gene>
    <name evidence="14" type="ORF">A4G17_02175</name>
    <name evidence="15" type="ORF">EDC49_1408</name>
</gene>
<feature type="domain" description="Transferrin-binding protein B C-lobe/N-lobe beta-barrel" evidence="11">
    <location>
        <begin position="435"/>
        <end position="568"/>
    </location>
</feature>
<evidence type="ECO:0000259" key="13">
    <source>
        <dbReference type="Pfam" id="PF17484"/>
    </source>
</evidence>
<evidence type="ECO:0000256" key="6">
    <source>
        <dbReference type="ARBA" id="ARBA00023139"/>
    </source>
</evidence>
<dbReference type="InterPro" id="IPR035313">
    <property type="entry name" value="TbpB_N-lobe"/>
</dbReference>
<dbReference type="InterPro" id="IPR038669">
    <property type="entry name" value="TbpB_N-lobe_sf"/>
</dbReference>
<evidence type="ECO:0000259" key="11">
    <source>
        <dbReference type="Pfam" id="PF01298"/>
    </source>
</evidence>
<evidence type="ECO:0000313" key="17">
    <source>
        <dbReference type="Proteomes" id="UP000502287"/>
    </source>
</evidence>
<keyword evidence="16" id="KW-1185">Reference proteome</keyword>
<dbReference type="GO" id="GO:0009279">
    <property type="term" value="C:cell outer membrane"/>
    <property type="evidence" value="ECO:0007669"/>
    <property type="project" value="UniProtKB-SubCell"/>
</dbReference>
<evidence type="ECO:0000256" key="5">
    <source>
        <dbReference type="ARBA" id="ARBA00023136"/>
    </source>
</evidence>
<feature type="domain" description="Transferrin-binding protein B C-lobe handle" evidence="12">
    <location>
        <begin position="347"/>
        <end position="430"/>
    </location>
</feature>
<protein>
    <recommendedName>
        <fullName evidence="9">Transferrin-binding protein B</fullName>
    </recommendedName>
</protein>
<dbReference type="KEGG" id="fcl:A4G17_02175"/>
<evidence type="ECO:0000256" key="8">
    <source>
        <dbReference type="ARBA" id="ARBA00023288"/>
    </source>
</evidence>
<evidence type="ECO:0000256" key="9">
    <source>
        <dbReference type="ARBA" id="ARBA00023628"/>
    </source>
</evidence>
<reference evidence="15 16" key="2">
    <citation type="submission" date="2018-11" db="EMBL/GenBank/DDBJ databases">
        <title>Genomic Encyclopedia of Type Strains, Phase IV (KMG-IV): sequencing the most valuable type-strain genomes for metagenomic binning, comparative biology and taxonomic classification.</title>
        <authorList>
            <person name="Goeker M."/>
        </authorList>
    </citation>
    <scope>NUCLEOTIDE SEQUENCE [LARGE SCALE GENOMIC DNA]</scope>
    <source>
        <strain evidence="15 16">DSM 25797</strain>
    </source>
</reference>
<keyword evidence="6" id="KW-0564">Palmitate</keyword>